<keyword evidence="2" id="KW-1185">Reference proteome</keyword>
<dbReference type="OrthoDB" id="4940937at2"/>
<dbReference type="Proteomes" id="UP000054011">
    <property type="component" value="Unassembled WGS sequence"/>
</dbReference>
<organism evidence="1 2">
    <name type="scientific">Streptomyces kanasensis</name>
    <dbReference type="NCBI Taxonomy" id="936756"/>
    <lineage>
        <taxon>Bacteria</taxon>
        <taxon>Bacillati</taxon>
        <taxon>Actinomycetota</taxon>
        <taxon>Actinomycetes</taxon>
        <taxon>Kitasatosporales</taxon>
        <taxon>Streptomycetaceae</taxon>
        <taxon>Streptomyces</taxon>
    </lineage>
</organism>
<dbReference type="Gene3D" id="2.60.40.10">
    <property type="entry name" value="Immunoglobulins"/>
    <property type="match status" value="1"/>
</dbReference>
<protein>
    <recommendedName>
        <fullName evidence="3">Bacterial Ig-like domain-containing protein</fullName>
    </recommendedName>
</protein>
<dbReference type="AlphaFoldDB" id="A0A100Y680"/>
<dbReference type="RefSeq" id="WP_058942364.1">
    <property type="nucleotide sequence ID" value="NZ_LNSV01000027.1"/>
</dbReference>
<proteinExistence type="predicted"/>
<reference evidence="1 2" key="1">
    <citation type="submission" date="2015-11" db="EMBL/GenBank/DDBJ databases">
        <title>Genome-wide analysis reveals the secondary metabolome in Streptomyces kanasensis ZX01.</title>
        <authorList>
            <person name="Zhang G."/>
            <person name="Han L."/>
            <person name="Feng J."/>
            <person name="Zhang X."/>
        </authorList>
    </citation>
    <scope>NUCLEOTIDE SEQUENCE [LARGE SCALE GENOMIC DNA]</scope>
    <source>
        <strain evidence="1 2">ZX01</strain>
    </source>
</reference>
<dbReference type="InterPro" id="IPR017868">
    <property type="entry name" value="Filamin/ABP280_repeat-like"/>
</dbReference>
<sequence length="270" mass="28336">MPFDLGATVRLTAECRDPDGALATATTATVTVTLPDGSTATPAASPTGTGTYSADYPTAQAGRHTVRWVFTGPAHAYTDAFDVAPAAAEGLFSLAEAKRHLNLTSTRQDDEVRTWVATATEAVEWFVGPVIPRTVVEDHTFRRSSMLVLRQTPVLEVTTLAPVLSGGTSYLPADLALDGASGVVQLSSGGTLAGPLRITYTAGRRIVPPSVRSAALIILQHLWRTQQGPARPQVGTGDFDVTEPIPGLGYAIPHRAAQLLSPHQLPPGVA</sequence>
<dbReference type="STRING" id="936756.ATE80_13035"/>
<name>A0A100Y680_9ACTN</name>
<evidence type="ECO:0008006" key="3">
    <source>
        <dbReference type="Google" id="ProtNLM"/>
    </source>
</evidence>
<comment type="caution">
    <text evidence="1">The sequence shown here is derived from an EMBL/GenBank/DDBJ whole genome shotgun (WGS) entry which is preliminary data.</text>
</comment>
<dbReference type="Gene3D" id="1.10.3230.30">
    <property type="entry name" value="Phage gp6-like head-tail connector protein"/>
    <property type="match status" value="1"/>
</dbReference>
<accession>A0A100Y680</accession>
<evidence type="ECO:0000313" key="1">
    <source>
        <dbReference type="EMBL" id="KUH38387.1"/>
    </source>
</evidence>
<dbReference type="EMBL" id="LNSV01000027">
    <property type="protein sequence ID" value="KUH38387.1"/>
    <property type="molecule type" value="Genomic_DNA"/>
</dbReference>
<gene>
    <name evidence="1" type="ORF">ATE80_13035</name>
</gene>
<dbReference type="PROSITE" id="PS50194">
    <property type="entry name" value="FILAMIN_REPEAT"/>
    <property type="match status" value="1"/>
</dbReference>
<evidence type="ECO:0000313" key="2">
    <source>
        <dbReference type="Proteomes" id="UP000054011"/>
    </source>
</evidence>
<dbReference type="InterPro" id="IPR013783">
    <property type="entry name" value="Ig-like_fold"/>
</dbReference>
<dbReference type="GO" id="GO:0005975">
    <property type="term" value="P:carbohydrate metabolic process"/>
    <property type="evidence" value="ECO:0007669"/>
    <property type="project" value="UniProtKB-ARBA"/>
</dbReference>
<dbReference type="CDD" id="cd08054">
    <property type="entry name" value="gp6"/>
    <property type="match status" value="1"/>
</dbReference>